<name>A0A454Y3B4_PRIPA</name>
<evidence type="ECO:0000313" key="1">
    <source>
        <dbReference type="EnsemblMetazoa" id="PPA05086.1"/>
    </source>
</evidence>
<reference evidence="1" key="2">
    <citation type="submission" date="2022-06" db="UniProtKB">
        <authorList>
            <consortium name="EnsemblMetazoa"/>
        </authorList>
    </citation>
    <scope>IDENTIFICATION</scope>
    <source>
        <strain evidence="1">PS312</strain>
    </source>
</reference>
<reference evidence="2" key="1">
    <citation type="journal article" date="2008" name="Nat. Genet.">
        <title>The Pristionchus pacificus genome provides a unique perspective on nematode lifestyle and parasitism.</title>
        <authorList>
            <person name="Dieterich C."/>
            <person name="Clifton S.W."/>
            <person name="Schuster L.N."/>
            <person name="Chinwalla A."/>
            <person name="Delehaunty K."/>
            <person name="Dinkelacker I."/>
            <person name="Fulton L."/>
            <person name="Fulton R."/>
            <person name="Godfrey J."/>
            <person name="Minx P."/>
            <person name="Mitreva M."/>
            <person name="Roeseler W."/>
            <person name="Tian H."/>
            <person name="Witte H."/>
            <person name="Yang S.P."/>
            <person name="Wilson R.K."/>
            <person name="Sommer R.J."/>
        </authorList>
    </citation>
    <scope>NUCLEOTIDE SEQUENCE [LARGE SCALE GENOMIC DNA]</scope>
    <source>
        <strain evidence="2">PS312</strain>
    </source>
</reference>
<organism evidence="1 2">
    <name type="scientific">Pristionchus pacificus</name>
    <name type="common">Parasitic nematode worm</name>
    <dbReference type="NCBI Taxonomy" id="54126"/>
    <lineage>
        <taxon>Eukaryota</taxon>
        <taxon>Metazoa</taxon>
        <taxon>Ecdysozoa</taxon>
        <taxon>Nematoda</taxon>
        <taxon>Chromadorea</taxon>
        <taxon>Rhabditida</taxon>
        <taxon>Rhabditina</taxon>
        <taxon>Diplogasteromorpha</taxon>
        <taxon>Diplogasteroidea</taxon>
        <taxon>Neodiplogasteridae</taxon>
        <taxon>Pristionchus</taxon>
    </lineage>
</organism>
<dbReference type="PANTHER" id="PTHR37442">
    <property type="entry name" value="F18A1.7 PROTEIN-RELATED"/>
    <property type="match status" value="1"/>
</dbReference>
<accession>A0A454Y3B4</accession>
<sequence length="147" mass="16399">MLRVVFIASLLLVLSECSSAKWDANWEDTVAGVPDAKDIAMFDKKERNGICYWQGGFWCSPGNECDDGYRYVASSRQNAYNEWAGDAGAFCWFGERWLCCESDKVKKNPKTSCTHGGGQNCGAGKTLIWWASWNEENLCCEDGTIVP</sequence>
<dbReference type="PANTHER" id="PTHR37442:SF1">
    <property type="entry name" value="CHONDROITIN PROTEOGLYCAN 4 DOMAIN-CONTAINING PROTEIN"/>
    <property type="match status" value="1"/>
</dbReference>
<evidence type="ECO:0000313" key="2">
    <source>
        <dbReference type="Proteomes" id="UP000005239"/>
    </source>
</evidence>
<gene>
    <name evidence="1" type="primary">WBGene00094640</name>
</gene>
<dbReference type="AlphaFoldDB" id="A0A454Y3B4"/>
<proteinExistence type="predicted"/>
<dbReference type="Proteomes" id="UP000005239">
    <property type="component" value="Unassembled WGS sequence"/>
</dbReference>
<accession>A0A8R1U608</accession>
<dbReference type="EnsemblMetazoa" id="PPA05086.1">
    <property type="protein sequence ID" value="PPA05086.1"/>
    <property type="gene ID" value="WBGene00094640"/>
</dbReference>
<dbReference type="InterPro" id="IPR053123">
    <property type="entry name" value="CPG4-like"/>
</dbReference>
<protein>
    <submittedName>
        <fullName evidence="1">Uncharacterized protein</fullName>
    </submittedName>
</protein>
<keyword evidence="2" id="KW-1185">Reference proteome</keyword>